<evidence type="ECO:0000259" key="2">
    <source>
        <dbReference type="Pfam" id="PF03109"/>
    </source>
</evidence>
<comment type="caution">
    <text evidence="3">The sequence shown here is derived from an EMBL/GenBank/DDBJ whole genome shotgun (WGS) entry which is preliminary data.</text>
</comment>
<protein>
    <submittedName>
        <fullName evidence="3">2-polyprenylphenol hydroxylase</fullName>
    </submittedName>
</protein>
<dbReference type="SUPFAM" id="SSF56112">
    <property type="entry name" value="Protein kinase-like (PK-like)"/>
    <property type="match status" value="1"/>
</dbReference>
<dbReference type="AlphaFoldDB" id="A0A520MYZ4"/>
<sequence>MRFIRLFSIFFTIRNTGIFNDLLPGFNPLFKTFFAVENSEKRFKASLENLGPVFIKLGQLLSTRTDLLPKKVTKELNLLTDSCAPIPFSEVKEIIQKELRSKSEIIFTKIESIPLASASLAQVHKIRLNNDVCVIKVQKPNLKHLVERDISALKLASKAMKLLLNSYPRIDPNTIIRDYESVINNELDFRIEAANAKKTFEKFVNNNYLYVPKIYDEYTRKRVLVMEYIDGIPITDLRALKRNKIHLQKLSENGVKIFLKQVFEDNFFHADMHPGNIFASKKTPDRPYYYAVDYAICGSVKESNQILLAQMISLLVERDFYSLSQLFIYAEWVDESTKPEELEAVLRSNCEPILDQPLSTILFGELLLNLFDAMKPFNLYLDNDLLLLVKTLIHIEGMGRQIYPDLDFWGIASPFLNNWFKERYSVKGLIKYLVSKKHILTYMIMKKIEETQEMYSNLNGEK</sequence>
<name>A0A520MYZ4_9GAMM</name>
<reference evidence="3 4" key="1">
    <citation type="submission" date="2019-02" db="EMBL/GenBank/DDBJ databases">
        <title>Prokaryotic population dynamics and viral predation in marine succession experiment using metagenomics: the confinement effect.</title>
        <authorList>
            <person name="Haro-Moreno J.M."/>
            <person name="Rodriguez-Valera F."/>
            <person name="Lopez-Perez M."/>
        </authorList>
    </citation>
    <scope>NUCLEOTIDE SEQUENCE [LARGE SCALE GENOMIC DNA]</scope>
    <source>
        <strain evidence="3">MED-G159</strain>
    </source>
</reference>
<dbReference type="InterPro" id="IPR011009">
    <property type="entry name" value="Kinase-like_dom_sf"/>
</dbReference>
<dbReference type="PANTHER" id="PTHR10566:SF113">
    <property type="entry name" value="PROTEIN ACTIVITY OF BC1 COMPLEX KINASE 7, CHLOROPLASTIC"/>
    <property type="match status" value="1"/>
</dbReference>
<proteinExistence type="inferred from homology"/>
<dbReference type="Pfam" id="PF03109">
    <property type="entry name" value="ABC1"/>
    <property type="match status" value="1"/>
</dbReference>
<dbReference type="EMBL" id="SHBE01000004">
    <property type="protein sequence ID" value="RZO26440.1"/>
    <property type="molecule type" value="Genomic_DNA"/>
</dbReference>
<evidence type="ECO:0000256" key="1">
    <source>
        <dbReference type="ARBA" id="ARBA00009670"/>
    </source>
</evidence>
<organism evidence="3 4">
    <name type="scientific">SAR86 cluster bacterium</name>
    <dbReference type="NCBI Taxonomy" id="2030880"/>
    <lineage>
        <taxon>Bacteria</taxon>
        <taxon>Pseudomonadati</taxon>
        <taxon>Pseudomonadota</taxon>
        <taxon>Gammaproteobacteria</taxon>
        <taxon>SAR86 cluster</taxon>
    </lineage>
</organism>
<evidence type="ECO:0000313" key="3">
    <source>
        <dbReference type="EMBL" id="RZO26440.1"/>
    </source>
</evidence>
<feature type="domain" description="ABC1 atypical kinase-like" evidence="2">
    <location>
        <begin position="79"/>
        <end position="324"/>
    </location>
</feature>
<gene>
    <name evidence="3" type="ORF">EVA92_02785</name>
</gene>
<dbReference type="InterPro" id="IPR004147">
    <property type="entry name" value="ABC1_dom"/>
</dbReference>
<accession>A0A520MYZ4</accession>
<dbReference type="PANTHER" id="PTHR10566">
    <property type="entry name" value="CHAPERONE-ACTIVITY OF BC1 COMPLEX CABC1 -RELATED"/>
    <property type="match status" value="1"/>
</dbReference>
<comment type="similarity">
    <text evidence="1">Belongs to the protein kinase superfamily. ADCK protein kinase family.</text>
</comment>
<dbReference type="InterPro" id="IPR050154">
    <property type="entry name" value="UbiB_kinase"/>
</dbReference>
<evidence type="ECO:0000313" key="4">
    <source>
        <dbReference type="Proteomes" id="UP000315825"/>
    </source>
</evidence>
<dbReference type="Proteomes" id="UP000315825">
    <property type="component" value="Unassembled WGS sequence"/>
</dbReference>